<keyword evidence="5" id="KW-0378">Hydrolase</keyword>
<gene>
    <name evidence="5" type="ORF">OA50_05758</name>
</gene>
<dbReference type="PATRIC" id="fig|1515334.3.peg.5749"/>
<dbReference type="EMBL" id="JSUQ01000050">
    <property type="protein sequence ID" value="KHQ49699.1"/>
    <property type="molecule type" value="Genomic_DNA"/>
</dbReference>
<dbReference type="InterPro" id="IPR003644">
    <property type="entry name" value="Calx_beta"/>
</dbReference>
<evidence type="ECO:0000313" key="6">
    <source>
        <dbReference type="Proteomes" id="UP000030960"/>
    </source>
</evidence>
<dbReference type="InterPro" id="IPR038081">
    <property type="entry name" value="CalX-like_sf"/>
</dbReference>
<feature type="domain" description="Calx-beta" evidence="4">
    <location>
        <begin position="440"/>
        <end position="530"/>
    </location>
</feature>
<evidence type="ECO:0000313" key="5">
    <source>
        <dbReference type="EMBL" id="KHQ49699.1"/>
    </source>
</evidence>
<dbReference type="CDD" id="cd10283">
    <property type="entry name" value="MnuA_DNase1-like"/>
    <property type="match status" value="1"/>
</dbReference>
<dbReference type="InterPro" id="IPR047971">
    <property type="entry name" value="ExeM-like"/>
</dbReference>
<accession>A0A0B3SGH1</accession>
<dbReference type="PANTHER" id="PTHR42834:SF1">
    <property type="entry name" value="ENDONUCLEASE_EXONUCLEASE_PHOSPHATASE FAMILY PROTEIN (AFU_ORTHOLOGUE AFUA_3G09210)"/>
    <property type="match status" value="1"/>
</dbReference>
<dbReference type="SMART" id="SM00237">
    <property type="entry name" value="Calx_beta"/>
    <property type="match status" value="1"/>
</dbReference>
<comment type="caution">
    <text evidence="5">The sequence shown here is derived from an EMBL/GenBank/DDBJ whole genome shotgun (WGS) entry which is preliminary data.</text>
</comment>
<reference evidence="5 6" key="1">
    <citation type="submission" date="2014-10" db="EMBL/GenBank/DDBJ databases">
        <title>Genome sequence of Ponticoccus sp. strain UMTAT08 isolated from clonal culture of toxic dinoflagellate Alexandrium tamiyavanichii.</title>
        <authorList>
            <person name="Gan H.Y."/>
            <person name="Muhd D.-D."/>
            <person name="Mohd Noor M.E."/>
            <person name="Yeong Y.S."/>
            <person name="Usup G."/>
        </authorList>
    </citation>
    <scope>NUCLEOTIDE SEQUENCE [LARGE SCALE GENOMIC DNA]</scope>
    <source>
        <strain evidence="5 6">UMTAT08</strain>
    </source>
</reference>
<keyword evidence="6" id="KW-1185">Reference proteome</keyword>
<evidence type="ECO:0000256" key="3">
    <source>
        <dbReference type="ARBA" id="ARBA00022837"/>
    </source>
</evidence>
<dbReference type="Proteomes" id="UP000030960">
    <property type="component" value="Unassembled WGS sequence"/>
</dbReference>
<evidence type="ECO:0000256" key="2">
    <source>
        <dbReference type="ARBA" id="ARBA00022737"/>
    </source>
</evidence>
<sequence>MVNFNENFDGFGGAGFAPTPGAGQLDSDIWRVSGLSEGATSFGGSFASGDFARGTDADGGVSTGGAYAFEVGGNTFLGFQPTGSDMTPGTITLKITNTTGAPISSLDLAYDIMVNNDQARANTLNFAWSLDDATYTPVALLDYTSAEAADALGFQTVARSTTLTGFTLQDGESIYLQWQTDDVSGSGSRDEIGLDNIVVTAAPTGPLAFDLVNGTSSNLTSFAATPDNSATNGAFVSSFFDVFGITDRTVNFDFADDTTGSFAADTFGIAKTGDTAPFFGIQDLDNADNPGGTGTATWTFDVSGGTIGDISIDFAAMGDFESGDNSYTITVQLDGLPPVTLFQIDSDDSASLTYTLESGTTVTLNDPLKIDIDGDAADLAGYDGTLTNDFTTYASSALNGMSGSTLTVTLTAGVNNGGGEAFAMRDIVIDRAGAVTTPELAIAATDADKLEGDSGSTGFTFTVTRSGDTTAATTVDYAVGGGGADAADFGGSLPSGTVSFAAGETSKTITVQVAGDTDIETDEGFTVTLSNASGAATISTATATGTIRTDDIGITAIHDIQGATDTSPLVGQTVTVEAVVVGDFQDGDADAARNLRGFYLQEEDGDADGNVMTSEGIFVFDGSLPAVDVNIGDVVQVTGTVGEYFGETQISNVTSVTVISSGAPLPTAAEISLPAAGVTTNQDGDFQPDLEAYEGMRVSFPDELTISEMYQLDRFNEIKLMQGGRVQQFTQTNAPDALAYNVFLQDVGARTITYDDGLQQQNALIGNLDGFGPTFSTGSDIRMGDTITGLSGVLNYQWAGNSSSGATWRVISTVDGENSFDKESVRPVTPEPVGGTLKVTSLNVLNFFATVDDGGSTALGFDPRGADSVDEYNRQLEKLGQAILEMDADILGLVELENDFLAGAPGNAIEQLVEYLNAQAGAGTYAWVDPGTRHVGSDAIAVGVIYKTDTVRIAPGTTVEVLTDADLPGLGLGGMPAVFDGAGTNRAPLAVTFEQLSNGATVNVVVTHMKSKGSAGPDAGDADTGDGQGFSNGTRLNGVTALNAWLDTDPTGSGDKDILVLGDLNAYAMEDPITYLEGEGYTDLVELFQGPDAYSYVFDGLTGTLDYAFANEPLTAQITGTSEWAINADEPDALDYNLDFGKDGSIFDGSVPFRTSDHDPILVGLALDYEGTVVSDTGDIGVWASYVYTYSGVDGSRIGREISYDDGSQATDIFVGGVLQTREGHDLADANKWDSFVNTYDASGNVVSRVTVFDDGRTATNTYSGGIITERVVEDTGDDFIWTEQTFSFDASGNITSLVSALDDGMTVTTNYAGGVKTSRIVEDSADSFEWTQHANIYDASGQLTERVTTYDDGRVSTNSYADGVITSRVVEDVNDAYDWHRIDVTYDTAGNVESRSFVWDSDLPVV</sequence>
<organism evidence="5 6">
    <name type="scientific">Mameliella alba</name>
    <dbReference type="NCBI Taxonomy" id="561184"/>
    <lineage>
        <taxon>Bacteria</taxon>
        <taxon>Pseudomonadati</taxon>
        <taxon>Pseudomonadota</taxon>
        <taxon>Alphaproteobacteria</taxon>
        <taxon>Rhodobacterales</taxon>
        <taxon>Roseobacteraceae</taxon>
        <taxon>Mameliella</taxon>
    </lineage>
</organism>
<protein>
    <submittedName>
        <fullName evidence="5">Alkaline phosphatase</fullName>
        <ecNumber evidence="5">3.1.3.1</ecNumber>
    </submittedName>
</protein>
<dbReference type="NCBIfam" id="NF033681">
    <property type="entry name" value="ExeM_NucH_DNase"/>
    <property type="match status" value="1"/>
</dbReference>
<dbReference type="PANTHER" id="PTHR42834">
    <property type="entry name" value="ENDONUCLEASE/EXONUCLEASE/PHOSPHATASE FAMILY PROTEIN (AFU_ORTHOLOGUE AFUA_3G09210)"/>
    <property type="match status" value="1"/>
</dbReference>
<dbReference type="SUPFAM" id="SSF56219">
    <property type="entry name" value="DNase I-like"/>
    <property type="match status" value="1"/>
</dbReference>
<dbReference type="GO" id="GO:0016020">
    <property type="term" value="C:membrane"/>
    <property type="evidence" value="ECO:0007669"/>
    <property type="project" value="InterPro"/>
</dbReference>
<evidence type="ECO:0000259" key="4">
    <source>
        <dbReference type="SMART" id="SM00237"/>
    </source>
</evidence>
<dbReference type="EC" id="3.1.3.1" evidence="5"/>
<keyword evidence="3" id="KW-0106">Calcium</keyword>
<proteinExistence type="predicted"/>
<dbReference type="Gene3D" id="2.60.40.2030">
    <property type="match status" value="1"/>
</dbReference>
<keyword evidence="1" id="KW-0732">Signal</keyword>
<evidence type="ECO:0000256" key="1">
    <source>
        <dbReference type="ARBA" id="ARBA00022729"/>
    </source>
</evidence>
<dbReference type="GO" id="GO:0004035">
    <property type="term" value="F:alkaline phosphatase activity"/>
    <property type="evidence" value="ECO:0007669"/>
    <property type="project" value="UniProtKB-EC"/>
</dbReference>
<dbReference type="InterPro" id="IPR036691">
    <property type="entry name" value="Endo/exonu/phosph_ase_sf"/>
</dbReference>
<dbReference type="STRING" id="561184.SAMN05216376_1331"/>
<dbReference type="Gene3D" id="3.60.10.10">
    <property type="entry name" value="Endonuclease/exonuclease/phosphatase"/>
    <property type="match status" value="1"/>
</dbReference>
<dbReference type="GO" id="GO:0007154">
    <property type="term" value="P:cell communication"/>
    <property type="evidence" value="ECO:0007669"/>
    <property type="project" value="InterPro"/>
</dbReference>
<name>A0A0B3SGH1_9RHOB</name>
<dbReference type="CDD" id="cd04486">
    <property type="entry name" value="YhcR_OBF_like"/>
    <property type="match status" value="1"/>
</dbReference>
<dbReference type="SUPFAM" id="SSF141072">
    <property type="entry name" value="CalX-like"/>
    <property type="match status" value="1"/>
</dbReference>
<dbReference type="Gene3D" id="3.90.930.1">
    <property type="match status" value="1"/>
</dbReference>
<dbReference type="Pfam" id="PF03160">
    <property type="entry name" value="Calx-beta"/>
    <property type="match status" value="1"/>
</dbReference>
<keyword evidence="2" id="KW-0677">Repeat</keyword>